<comment type="function">
    <text evidence="6">Specifically methylates the ribose of guanosine 2251 in 23S rRNA.</text>
</comment>
<dbReference type="Pfam" id="PF00588">
    <property type="entry name" value="SpoU_methylase"/>
    <property type="match status" value="1"/>
</dbReference>
<proteinExistence type="inferred from homology"/>
<feature type="binding site" evidence="6">
    <location>
        <position position="227"/>
    </location>
    <ligand>
        <name>S-adenosyl-L-methionine</name>
        <dbReference type="ChEBI" id="CHEBI:59789"/>
    </ligand>
</feature>
<dbReference type="Gene3D" id="3.30.1330.30">
    <property type="match status" value="1"/>
</dbReference>
<comment type="caution">
    <text evidence="8">The sequence shown here is derived from an EMBL/GenBank/DDBJ whole genome shotgun (WGS) entry which is preliminary data.</text>
</comment>
<accession>A0ABP8IMA4</accession>
<dbReference type="InterPro" id="IPR029064">
    <property type="entry name" value="Ribosomal_eL30-like_sf"/>
</dbReference>
<keyword evidence="2 6" id="KW-0698">rRNA processing</keyword>
<dbReference type="Gene3D" id="3.40.1280.10">
    <property type="match status" value="1"/>
</dbReference>
<dbReference type="RefSeq" id="WP_345292794.1">
    <property type="nucleotide sequence ID" value="NZ_BAABFV010000002.1"/>
</dbReference>
<keyword evidence="4 6" id="KW-0808">Transferase</keyword>
<dbReference type="InterPro" id="IPR001537">
    <property type="entry name" value="SpoU_MeTrfase"/>
</dbReference>
<dbReference type="SMART" id="SM00967">
    <property type="entry name" value="SpoU_sub_bind"/>
    <property type="match status" value="1"/>
</dbReference>
<evidence type="ECO:0000256" key="6">
    <source>
        <dbReference type="HAMAP-Rule" id="MF_01887"/>
    </source>
</evidence>
<evidence type="ECO:0000313" key="8">
    <source>
        <dbReference type="EMBL" id="GAA4362608.1"/>
    </source>
</evidence>
<gene>
    <name evidence="6 8" type="primary">rlmB</name>
    <name evidence="8" type="ORF">GCM10023151_16950</name>
</gene>
<feature type="binding site" evidence="6">
    <location>
        <position position="198"/>
    </location>
    <ligand>
        <name>S-adenosyl-L-methionine</name>
        <dbReference type="ChEBI" id="CHEBI:59789"/>
    </ligand>
</feature>
<protein>
    <recommendedName>
        <fullName evidence="6">23S rRNA (guanosine-2'-O-)-methyltransferase RlmB</fullName>
        <ecNumber evidence="6">2.1.1.185</ecNumber>
    </recommendedName>
    <alternativeName>
        <fullName evidence="6">23S rRNA (guanosine2251 2'-O)-methyltransferase</fullName>
    </alternativeName>
    <alternativeName>
        <fullName evidence="6">23S rRNA Gm2251 2'-O-methyltransferase</fullName>
    </alternativeName>
</protein>
<keyword evidence="1 6" id="KW-0963">Cytoplasm</keyword>
<dbReference type="HAMAP" id="MF_01887">
    <property type="entry name" value="23SrRNA_methyltr_B"/>
    <property type="match status" value="1"/>
</dbReference>
<keyword evidence="3 6" id="KW-0489">Methyltransferase</keyword>
<dbReference type="Proteomes" id="UP001501011">
    <property type="component" value="Unassembled WGS sequence"/>
</dbReference>
<evidence type="ECO:0000256" key="5">
    <source>
        <dbReference type="ARBA" id="ARBA00022691"/>
    </source>
</evidence>
<evidence type="ECO:0000256" key="4">
    <source>
        <dbReference type="ARBA" id="ARBA00022679"/>
    </source>
</evidence>
<organism evidence="8 9">
    <name type="scientific">Kangiella marina</name>
    <dbReference type="NCBI Taxonomy" id="1079178"/>
    <lineage>
        <taxon>Bacteria</taxon>
        <taxon>Pseudomonadati</taxon>
        <taxon>Pseudomonadota</taxon>
        <taxon>Gammaproteobacteria</taxon>
        <taxon>Kangiellales</taxon>
        <taxon>Kangiellaceae</taxon>
        <taxon>Kangiella</taxon>
    </lineage>
</organism>
<dbReference type="EMBL" id="BAABFV010000002">
    <property type="protein sequence ID" value="GAA4362608.1"/>
    <property type="molecule type" value="Genomic_DNA"/>
</dbReference>
<dbReference type="CDD" id="cd18103">
    <property type="entry name" value="SpoU-like_RlmB"/>
    <property type="match status" value="1"/>
</dbReference>
<dbReference type="InterPro" id="IPR004441">
    <property type="entry name" value="rRNA_MeTrfase_TrmH"/>
</dbReference>
<comment type="similarity">
    <text evidence="6">Belongs to the class IV-like SAM-binding methyltransferase superfamily. RNA methyltransferase TrmH family. RlmB subfamily.</text>
</comment>
<dbReference type="InterPro" id="IPR024915">
    <property type="entry name" value="23S_rRNA_MeTrfase_RlmB"/>
</dbReference>
<keyword evidence="5 6" id="KW-0949">S-adenosyl-L-methionine</keyword>
<dbReference type="PANTHER" id="PTHR46429:SF1">
    <property type="entry name" value="23S RRNA (GUANOSINE-2'-O-)-METHYLTRANSFERASE RLMB"/>
    <property type="match status" value="1"/>
</dbReference>
<dbReference type="EC" id="2.1.1.185" evidence="6"/>
<evidence type="ECO:0000313" key="9">
    <source>
        <dbReference type="Proteomes" id="UP001501011"/>
    </source>
</evidence>
<dbReference type="SUPFAM" id="SSF55315">
    <property type="entry name" value="L30e-like"/>
    <property type="match status" value="1"/>
</dbReference>
<feature type="domain" description="RNA 2-O ribose methyltransferase substrate binding" evidence="7">
    <location>
        <begin position="4"/>
        <end position="79"/>
    </location>
</feature>
<evidence type="ECO:0000256" key="2">
    <source>
        <dbReference type="ARBA" id="ARBA00022552"/>
    </source>
</evidence>
<dbReference type="InterPro" id="IPR029028">
    <property type="entry name" value="Alpha/beta_knot_MTases"/>
</dbReference>
<keyword evidence="9" id="KW-1185">Reference proteome</keyword>
<feature type="binding site" evidence="6">
    <location>
        <position position="218"/>
    </location>
    <ligand>
        <name>S-adenosyl-L-methionine</name>
        <dbReference type="ChEBI" id="CHEBI:59789"/>
    </ligand>
</feature>
<name>A0ABP8IMA4_9GAMM</name>
<evidence type="ECO:0000256" key="1">
    <source>
        <dbReference type="ARBA" id="ARBA00022490"/>
    </source>
</evidence>
<comment type="catalytic activity">
    <reaction evidence="6">
        <text>guanosine(2251) in 23S rRNA + S-adenosyl-L-methionine = 2'-O-methylguanosine(2251) in 23S rRNA + S-adenosyl-L-homocysteine + H(+)</text>
        <dbReference type="Rhea" id="RHEA:24140"/>
        <dbReference type="Rhea" id="RHEA-COMP:10239"/>
        <dbReference type="Rhea" id="RHEA-COMP:10241"/>
        <dbReference type="ChEBI" id="CHEBI:15378"/>
        <dbReference type="ChEBI" id="CHEBI:57856"/>
        <dbReference type="ChEBI" id="CHEBI:59789"/>
        <dbReference type="ChEBI" id="CHEBI:74269"/>
        <dbReference type="ChEBI" id="CHEBI:74445"/>
        <dbReference type="EC" id="2.1.1.185"/>
    </reaction>
</comment>
<dbReference type="PANTHER" id="PTHR46429">
    <property type="entry name" value="23S RRNA (GUANOSINE-2'-O-)-METHYLTRANSFERASE RLMB"/>
    <property type="match status" value="1"/>
</dbReference>
<evidence type="ECO:0000256" key="3">
    <source>
        <dbReference type="ARBA" id="ARBA00022603"/>
    </source>
</evidence>
<dbReference type="InterPro" id="IPR013123">
    <property type="entry name" value="SpoU_subst-bd"/>
</dbReference>
<sequence length="251" mass="27461">MSEIVYGLHAVEVLLKRNSEAVEVLYVQSNRHDQRAHKLVKLAQSKDIPISQKSREELDEMTDQRHQGVIALSRQSKQKQFHEKHIPEILDAIDEPPFVLILDGVTDPHNLGACLRSADAAGVHMVIAPKDNAVGITDVVRKVACGAAESVPFVPVTNLARTMKQLQERNVWIAGTAGEAEQDIYQANLTGGLAIVMGAEGDGMRRLTRENCDFLIKIPMAGEVSSLNVSVATGVTLFEAVRQRTNSLKPA</sequence>
<reference evidence="9" key="1">
    <citation type="journal article" date="2019" name="Int. J. Syst. Evol. Microbiol.">
        <title>The Global Catalogue of Microorganisms (GCM) 10K type strain sequencing project: providing services to taxonomists for standard genome sequencing and annotation.</title>
        <authorList>
            <consortium name="The Broad Institute Genomics Platform"/>
            <consortium name="The Broad Institute Genome Sequencing Center for Infectious Disease"/>
            <person name="Wu L."/>
            <person name="Ma J."/>
        </authorList>
    </citation>
    <scope>NUCLEOTIDE SEQUENCE [LARGE SCALE GENOMIC DNA]</scope>
    <source>
        <strain evidence="9">JCM 17728</strain>
    </source>
</reference>
<evidence type="ECO:0000259" key="7">
    <source>
        <dbReference type="SMART" id="SM00967"/>
    </source>
</evidence>
<dbReference type="InterPro" id="IPR029026">
    <property type="entry name" value="tRNA_m1G_MTases_N"/>
</dbReference>
<dbReference type="Pfam" id="PF08032">
    <property type="entry name" value="SpoU_sub_bind"/>
    <property type="match status" value="1"/>
</dbReference>
<comment type="subcellular location">
    <subcellularLocation>
        <location evidence="6">Cytoplasm</location>
    </subcellularLocation>
</comment>
<dbReference type="NCBIfam" id="TIGR00186">
    <property type="entry name" value="rRNA_methyl_3"/>
    <property type="match status" value="1"/>
</dbReference>
<dbReference type="SUPFAM" id="SSF75217">
    <property type="entry name" value="alpha/beta knot"/>
    <property type="match status" value="1"/>
</dbReference>